<proteinExistence type="inferred from homology"/>
<comment type="similarity">
    <text evidence="2">Belongs to the glycosyltransferase 28 family.</text>
</comment>
<keyword evidence="5" id="KW-0328">Glycosyltransferase</keyword>
<keyword evidence="7" id="KW-0256">Endoplasmic reticulum</keyword>
<dbReference type="Pfam" id="PF04101">
    <property type="entry name" value="Glyco_tran_28_C"/>
    <property type="match status" value="1"/>
</dbReference>
<sequence length="165" mass="18356">MGKTVFVTVGTTSFDTLVEVVSSESLCDKLQELGYTTVTIQIGRGKFEPNPINRSNFELSYFRYKDSISQDINSADLVISHAGAGSVLETMEAKKPMIVVINELLMGNHQIELAFQLYKDGHLLYSTPSNLADVLDNLDVSKLKPFPKGQPEKFAKFLDETVGYR</sequence>
<reference evidence="9 10" key="1">
    <citation type="journal article" date="2017" name="PLoS Biol.">
        <title>The sea cucumber genome provides insights into morphological evolution and visceral regeneration.</title>
        <authorList>
            <person name="Zhang X."/>
            <person name="Sun L."/>
            <person name="Yuan J."/>
            <person name="Sun Y."/>
            <person name="Gao Y."/>
            <person name="Zhang L."/>
            <person name="Li S."/>
            <person name="Dai H."/>
            <person name="Hamel J.F."/>
            <person name="Liu C."/>
            <person name="Yu Y."/>
            <person name="Liu S."/>
            <person name="Lin W."/>
            <person name="Guo K."/>
            <person name="Jin S."/>
            <person name="Xu P."/>
            <person name="Storey K.B."/>
            <person name="Huan P."/>
            <person name="Zhang T."/>
            <person name="Zhou Y."/>
            <person name="Zhang J."/>
            <person name="Lin C."/>
            <person name="Li X."/>
            <person name="Xing L."/>
            <person name="Huo D."/>
            <person name="Sun M."/>
            <person name="Wang L."/>
            <person name="Mercier A."/>
            <person name="Li F."/>
            <person name="Yang H."/>
            <person name="Xiang J."/>
        </authorList>
    </citation>
    <scope>NUCLEOTIDE SEQUENCE [LARGE SCALE GENOMIC DNA]</scope>
    <source>
        <strain evidence="9">Shaxun</strain>
        <tissue evidence="9">Muscle</tissue>
    </source>
</reference>
<dbReference type="InterPro" id="IPR039042">
    <property type="entry name" value="Alg13-like"/>
</dbReference>
<feature type="domain" description="Glycosyl transferase family 28 C-terminal" evidence="8">
    <location>
        <begin position="4"/>
        <end position="154"/>
    </location>
</feature>
<keyword evidence="10" id="KW-1185">Reference proteome</keyword>
<dbReference type="SUPFAM" id="SSF53756">
    <property type="entry name" value="UDP-Glycosyltransferase/glycogen phosphorylase"/>
    <property type="match status" value="1"/>
</dbReference>
<dbReference type="OrthoDB" id="20273at2759"/>
<dbReference type="InterPro" id="IPR007235">
    <property type="entry name" value="Glyco_trans_28_C"/>
</dbReference>
<dbReference type="PANTHER" id="PTHR12867:SF6">
    <property type="entry name" value="N-ACETYLGLUCOSAMINYLDIPHOSPHODOLICHOL N-ACETYLGLUCOSAMINYLTRANSFERASE"/>
    <property type="match status" value="1"/>
</dbReference>
<dbReference type="PANTHER" id="PTHR12867">
    <property type="entry name" value="GLYCOSYL TRANSFERASE-RELATED"/>
    <property type="match status" value="1"/>
</dbReference>
<gene>
    <name evidence="9" type="ORF">BSL78_16406</name>
</gene>
<keyword evidence="6" id="KW-0808">Transferase</keyword>
<dbReference type="EMBL" id="MRZV01000624">
    <property type="protein sequence ID" value="PIK46742.1"/>
    <property type="molecule type" value="Genomic_DNA"/>
</dbReference>
<evidence type="ECO:0000256" key="1">
    <source>
        <dbReference type="ARBA" id="ARBA00004240"/>
    </source>
</evidence>
<dbReference type="Proteomes" id="UP000230750">
    <property type="component" value="Unassembled WGS sequence"/>
</dbReference>
<dbReference type="GO" id="GO:0006488">
    <property type="term" value="P:dolichol-linked oligosaccharide biosynthetic process"/>
    <property type="evidence" value="ECO:0007669"/>
    <property type="project" value="InterPro"/>
</dbReference>
<dbReference type="Gene3D" id="3.40.50.2000">
    <property type="entry name" value="Glycogen Phosphorylase B"/>
    <property type="match status" value="1"/>
</dbReference>
<evidence type="ECO:0000256" key="3">
    <source>
        <dbReference type="ARBA" id="ARBA00012614"/>
    </source>
</evidence>
<evidence type="ECO:0000256" key="2">
    <source>
        <dbReference type="ARBA" id="ARBA00006962"/>
    </source>
</evidence>
<name>A0A2G8KFH7_STIJA</name>
<dbReference type="GO" id="GO:0005783">
    <property type="term" value="C:endoplasmic reticulum"/>
    <property type="evidence" value="ECO:0007669"/>
    <property type="project" value="UniProtKB-SubCell"/>
</dbReference>
<protein>
    <recommendedName>
        <fullName evidence="4">UDP-N-acetylglucosamine transferase subunit ALG13</fullName>
        <ecNumber evidence="3">2.4.1.141</ecNumber>
    </recommendedName>
</protein>
<dbReference type="GO" id="GO:0004577">
    <property type="term" value="F:N-acetylglucosaminyldiphosphodolichol N-acetylglucosaminyltransferase activity"/>
    <property type="evidence" value="ECO:0007669"/>
    <property type="project" value="UniProtKB-EC"/>
</dbReference>
<organism evidence="9 10">
    <name type="scientific">Stichopus japonicus</name>
    <name type="common">Sea cucumber</name>
    <dbReference type="NCBI Taxonomy" id="307972"/>
    <lineage>
        <taxon>Eukaryota</taxon>
        <taxon>Metazoa</taxon>
        <taxon>Echinodermata</taxon>
        <taxon>Eleutherozoa</taxon>
        <taxon>Echinozoa</taxon>
        <taxon>Holothuroidea</taxon>
        <taxon>Aspidochirotacea</taxon>
        <taxon>Aspidochirotida</taxon>
        <taxon>Stichopodidae</taxon>
        <taxon>Apostichopus</taxon>
    </lineage>
</organism>
<comment type="subcellular location">
    <subcellularLocation>
        <location evidence="1">Endoplasmic reticulum</location>
    </subcellularLocation>
</comment>
<evidence type="ECO:0000259" key="8">
    <source>
        <dbReference type="Pfam" id="PF04101"/>
    </source>
</evidence>
<evidence type="ECO:0000313" key="10">
    <source>
        <dbReference type="Proteomes" id="UP000230750"/>
    </source>
</evidence>
<dbReference type="EC" id="2.4.1.141" evidence="3"/>
<evidence type="ECO:0000256" key="7">
    <source>
        <dbReference type="ARBA" id="ARBA00022824"/>
    </source>
</evidence>
<dbReference type="STRING" id="307972.A0A2G8KFH7"/>
<evidence type="ECO:0000256" key="5">
    <source>
        <dbReference type="ARBA" id="ARBA00022676"/>
    </source>
</evidence>
<dbReference type="AlphaFoldDB" id="A0A2G8KFH7"/>
<evidence type="ECO:0000256" key="6">
    <source>
        <dbReference type="ARBA" id="ARBA00022679"/>
    </source>
</evidence>
<comment type="caution">
    <text evidence="9">The sequence shown here is derived from an EMBL/GenBank/DDBJ whole genome shotgun (WGS) entry which is preliminary data.</text>
</comment>
<evidence type="ECO:0000256" key="4">
    <source>
        <dbReference type="ARBA" id="ARBA00017468"/>
    </source>
</evidence>
<accession>A0A2G8KFH7</accession>
<evidence type="ECO:0000313" key="9">
    <source>
        <dbReference type="EMBL" id="PIK46742.1"/>
    </source>
</evidence>